<dbReference type="AlphaFoldDB" id="A0AAV7WY26"/>
<reference evidence="2" key="1">
    <citation type="journal article" date="2022" name="bioRxiv">
        <title>Sequencing and chromosome-scale assembly of the giantPleurodeles waltlgenome.</title>
        <authorList>
            <person name="Brown T."/>
            <person name="Elewa A."/>
            <person name="Iarovenko S."/>
            <person name="Subramanian E."/>
            <person name="Araus A.J."/>
            <person name="Petzold A."/>
            <person name="Susuki M."/>
            <person name="Suzuki K.-i.T."/>
            <person name="Hayashi T."/>
            <person name="Toyoda A."/>
            <person name="Oliveira C."/>
            <person name="Osipova E."/>
            <person name="Leigh N.D."/>
            <person name="Simon A."/>
            <person name="Yun M.H."/>
        </authorList>
    </citation>
    <scope>NUCLEOTIDE SEQUENCE</scope>
    <source>
        <strain evidence="2">20211129_DDA</strain>
        <tissue evidence="2">Liver</tissue>
    </source>
</reference>
<protein>
    <submittedName>
        <fullName evidence="2">Uncharacterized protein</fullName>
    </submittedName>
</protein>
<evidence type="ECO:0000313" key="3">
    <source>
        <dbReference type="Proteomes" id="UP001066276"/>
    </source>
</evidence>
<accession>A0AAV7WY26</accession>
<sequence>MGAWLGRRARWPSLCEALPGPGNSSVTIHPTGGSEGADPWDSPPDAPTVLRGPGFGRFGLPRGRDALGGLAPEDARARRPPWCVRRTGGLRPPPRARGERTRSRESPAGA</sequence>
<feature type="region of interest" description="Disordered" evidence="1">
    <location>
        <begin position="16"/>
        <end position="47"/>
    </location>
</feature>
<evidence type="ECO:0000313" key="2">
    <source>
        <dbReference type="EMBL" id="KAJ1217993.1"/>
    </source>
</evidence>
<comment type="caution">
    <text evidence="2">The sequence shown here is derived from an EMBL/GenBank/DDBJ whole genome shotgun (WGS) entry which is preliminary data.</text>
</comment>
<feature type="compositionally biased region" description="Basic and acidic residues" evidence="1">
    <location>
        <begin position="96"/>
        <end position="110"/>
    </location>
</feature>
<dbReference type="EMBL" id="JANPWB010000001">
    <property type="protein sequence ID" value="KAJ1217993.1"/>
    <property type="molecule type" value="Genomic_DNA"/>
</dbReference>
<dbReference type="Proteomes" id="UP001066276">
    <property type="component" value="Chromosome 1_1"/>
</dbReference>
<feature type="region of interest" description="Disordered" evidence="1">
    <location>
        <begin position="62"/>
        <end position="110"/>
    </location>
</feature>
<name>A0AAV7WY26_PLEWA</name>
<evidence type="ECO:0000256" key="1">
    <source>
        <dbReference type="SAM" id="MobiDB-lite"/>
    </source>
</evidence>
<organism evidence="2 3">
    <name type="scientific">Pleurodeles waltl</name>
    <name type="common">Iberian ribbed newt</name>
    <dbReference type="NCBI Taxonomy" id="8319"/>
    <lineage>
        <taxon>Eukaryota</taxon>
        <taxon>Metazoa</taxon>
        <taxon>Chordata</taxon>
        <taxon>Craniata</taxon>
        <taxon>Vertebrata</taxon>
        <taxon>Euteleostomi</taxon>
        <taxon>Amphibia</taxon>
        <taxon>Batrachia</taxon>
        <taxon>Caudata</taxon>
        <taxon>Salamandroidea</taxon>
        <taxon>Salamandridae</taxon>
        <taxon>Pleurodelinae</taxon>
        <taxon>Pleurodeles</taxon>
    </lineage>
</organism>
<keyword evidence="3" id="KW-1185">Reference proteome</keyword>
<gene>
    <name evidence="2" type="ORF">NDU88_005579</name>
</gene>
<proteinExistence type="predicted"/>